<dbReference type="AlphaFoldDB" id="A0A1H1DSN8"/>
<evidence type="ECO:0000313" key="3">
    <source>
        <dbReference type="Proteomes" id="UP000217103"/>
    </source>
</evidence>
<dbReference type="Gene3D" id="1.20.1260.10">
    <property type="match status" value="1"/>
</dbReference>
<dbReference type="STRING" id="35622.SAMN04489764_2141"/>
<gene>
    <name evidence="2" type="ORF">SAMN04489764_2141</name>
</gene>
<protein>
    <submittedName>
        <fullName evidence="2">Predicted outer membrane protein</fullName>
    </submittedName>
</protein>
<keyword evidence="3" id="KW-1185">Reference proteome</keyword>
<evidence type="ECO:0000259" key="1">
    <source>
        <dbReference type="Pfam" id="PF13628"/>
    </source>
</evidence>
<feature type="domain" description="DUF4142" evidence="1">
    <location>
        <begin position="61"/>
        <end position="191"/>
    </location>
</feature>
<dbReference type="EMBL" id="FNKK01000002">
    <property type="protein sequence ID" value="SDQ79269.1"/>
    <property type="molecule type" value="Genomic_DNA"/>
</dbReference>
<name>A0A1H1DSN8_9ACTN</name>
<evidence type="ECO:0000313" key="2">
    <source>
        <dbReference type="EMBL" id="SDQ79269.1"/>
    </source>
</evidence>
<dbReference type="InterPro" id="IPR012347">
    <property type="entry name" value="Ferritin-like"/>
</dbReference>
<organism evidence="2 3">
    <name type="scientific">Thermostaphylospora chromogena</name>
    <dbReference type="NCBI Taxonomy" id="35622"/>
    <lineage>
        <taxon>Bacteria</taxon>
        <taxon>Bacillati</taxon>
        <taxon>Actinomycetota</taxon>
        <taxon>Actinomycetes</taxon>
        <taxon>Streptosporangiales</taxon>
        <taxon>Thermomonosporaceae</taxon>
        <taxon>Thermostaphylospora</taxon>
    </lineage>
</organism>
<sequence length="212" mass="22973">MRGVIKWPFGRGELLVLILFLLVGSIAIIIMIPVNFSASGAQAAGFGQPVTQTSLGPVTESDIELLTKVRQAGLWEIPAGRQADQRAQSDRVKQVARQIVADHTRLDEEVRDLAAKLGVSLPNEPNDDQKSWMAELSGRFGQEYDLTFAQRLRAAHGSVLTTVAAVRAGTRNDHIRAFAQKAAQVVMNHMTLLESTGLVDHTALSDVPVPSS</sequence>
<dbReference type="Proteomes" id="UP000217103">
    <property type="component" value="Unassembled WGS sequence"/>
</dbReference>
<dbReference type="PANTHER" id="PTHR38593">
    <property type="entry name" value="BLR2558 PROTEIN"/>
    <property type="match status" value="1"/>
</dbReference>
<dbReference type="InterPro" id="IPR025419">
    <property type="entry name" value="DUF4142"/>
</dbReference>
<proteinExistence type="predicted"/>
<dbReference type="Pfam" id="PF13628">
    <property type="entry name" value="DUF4142"/>
    <property type="match status" value="1"/>
</dbReference>
<accession>A0A1H1DSN8</accession>
<dbReference type="RefSeq" id="WP_093258892.1">
    <property type="nucleotide sequence ID" value="NZ_FNKK01000002.1"/>
</dbReference>
<dbReference type="PANTHER" id="PTHR38593:SF1">
    <property type="entry name" value="BLR2558 PROTEIN"/>
    <property type="match status" value="1"/>
</dbReference>
<reference evidence="2 3" key="1">
    <citation type="submission" date="2016-10" db="EMBL/GenBank/DDBJ databases">
        <authorList>
            <person name="de Groot N.N."/>
        </authorList>
    </citation>
    <scope>NUCLEOTIDE SEQUENCE [LARGE SCALE GENOMIC DNA]</scope>
    <source>
        <strain evidence="2 3">DSM 43794</strain>
    </source>
</reference>
<dbReference type="OrthoDB" id="3674617at2"/>